<comment type="caution">
    <text evidence="2">The sequence shown here is derived from an EMBL/GenBank/DDBJ whole genome shotgun (WGS) entry which is preliminary data.</text>
</comment>
<protein>
    <submittedName>
        <fullName evidence="2">Phosphotransferase</fullName>
    </submittedName>
</protein>
<dbReference type="AlphaFoldDB" id="A0A941I9X2"/>
<dbReference type="RefSeq" id="WP_212689514.1">
    <property type="nucleotide sequence ID" value="NZ_JAGSPN010000041.1"/>
</dbReference>
<evidence type="ECO:0000313" key="3">
    <source>
        <dbReference type="Proteomes" id="UP000680067"/>
    </source>
</evidence>
<organism evidence="2 3">
    <name type="scientific">Undibacterium luofuense</name>
    <dbReference type="NCBI Taxonomy" id="2828733"/>
    <lineage>
        <taxon>Bacteria</taxon>
        <taxon>Pseudomonadati</taxon>
        <taxon>Pseudomonadota</taxon>
        <taxon>Betaproteobacteria</taxon>
        <taxon>Burkholderiales</taxon>
        <taxon>Oxalobacteraceae</taxon>
        <taxon>Undibacterium</taxon>
    </lineage>
</organism>
<dbReference type="InterPro" id="IPR002575">
    <property type="entry name" value="Aminoglycoside_PTrfase"/>
</dbReference>
<dbReference type="Gene3D" id="3.30.200.20">
    <property type="entry name" value="Phosphorylase Kinase, domain 1"/>
    <property type="match status" value="1"/>
</dbReference>
<dbReference type="EMBL" id="JAGSPN010000041">
    <property type="protein sequence ID" value="MBR7784253.1"/>
    <property type="molecule type" value="Genomic_DNA"/>
</dbReference>
<feature type="domain" description="Aminoglycoside phosphotransferase" evidence="1">
    <location>
        <begin position="27"/>
        <end position="84"/>
    </location>
</feature>
<sequence>MAVFTPVSLQDLSSWIDQFPLGKVSAVKGISSGIENSNFFITTEAGEYVLTIFENLNFEQLPFYLKLMRHLADHGVLVPAPVANRDGELVV</sequence>
<feature type="non-terminal residue" evidence="2">
    <location>
        <position position="91"/>
    </location>
</feature>
<dbReference type="SUPFAM" id="SSF56112">
    <property type="entry name" value="Protein kinase-like (PK-like)"/>
    <property type="match status" value="1"/>
</dbReference>
<evidence type="ECO:0000259" key="1">
    <source>
        <dbReference type="Pfam" id="PF01636"/>
    </source>
</evidence>
<evidence type="ECO:0000313" key="2">
    <source>
        <dbReference type="EMBL" id="MBR7784253.1"/>
    </source>
</evidence>
<accession>A0A941I9X2</accession>
<gene>
    <name evidence="2" type="ORF">KDM89_19160</name>
</gene>
<keyword evidence="3" id="KW-1185">Reference proteome</keyword>
<name>A0A941I9X2_9BURK</name>
<dbReference type="Pfam" id="PF01636">
    <property type="entry name" value="APH"/>
    <property type="match status" value="1"/>
</dbReference>
<dbReference type="InterPro" id="IPR011009">
    <property type="entry name" value="Kinase-like_dom_sf"/>
</dbReference>
<reference evidence="2" key="1">
    <citation type="submission" date="2021-04" db="EMBL/GenBank/DDBJ databases">
        <title>novel species isolated from subtropical streams in China.</title>
        <authorList>
            <person name="Lu H."/>
        </authorList>
    </citation>
    <scope>NUCLEOTIDE SEQUENCE</scope>
    <source>
        <strain evidence="2">LFS511W</strain>
    </source>
</reference>
<dbReference type="Proteomes" id="UP000680067">
    <property type="component" value="Unassembled WGS sequence"/>
</dbReference>
<proteinExistence type="predicted"/>